<comment type="caution">
    <text evidence="7">The sequence shown here is derived from an EMBL/GenBank/DDBJ whole genome shotgun (WGS) entry which is preliminary data.</text>
</comment>
<name>G9YB58_HAFAL</name>
<comment type="subcellular location">
    <subcellularLocation>
        <location evidence="1">Fimbrium</location>
    </subcellularLocation>
</comment>
<comment type="similarity">
    <text evidence="2">Belongs to the fimbrial protein family.</text>
</comment>
<proteinExistence type="inferred from homology"/>
<dbReference type="RefSeq" id="WP_004095414.1">
    <property type="nucleotide sequence ID" value="NZ_JH417548.1"/>
</dbReference>
<gene>
    <name evidence="7" type="ORF">HMPREF0454_03837</name>
</gene>
<reference evidence="7 8" key="1">
    <citation type="submission" date="2011-08" db="EMBL/GenBank/DDBJ databases">
        <authorList>
            <person name="Weinstock G."/>
            <person name="Sodergren E."/>
            <person name="Clifton S."/>
            <person name="Fulton L."/>
            <person name="Fulton B."/>
            <person name="Courtney L."/>
            <person name="Fronick C."/>
            <person name="Harrison M."/>
            <person name="Strong C."/>
            <person name="Farmer C."/>
            <person name="Delahaunty K."/>
            <person name="Markovic C."/>
            <person name="Hall O."/>
            <person name="Minx P."/>
            <person name="Tomlinson C."/>
            <person name="Mitreva M."/>
            <person name="Hou S."/>
            <person name="Chen J."/>
            <person name="Wollam A."/>
            <person name="Pepin K.H."/>
            <person name="Johnson M."/>
            <person name="Bhonagiri V."/>
            <person name="Zhang X."/>
            <person name="Suruliraj S."/>
            <person name="Warren W."/>
            <person name="Chinwalla A."/>
            <person name="Mardis E.R."/>
            <person name="Wilson R.K."/>
        </authorList>
    </citation>
    <scope>NUCLEOTIDE SEQUENCE [LARGE SCALE GENOMIC DNA]</scope>
    <source>
        <strain evidence="7 8">ATCC 51873</strain>
    </source>
</reference>
<dbReference type="HOGENOM" id="CLU_088965_0_0_6"/>
<dbReference type="SUPFAM" id="SSF49401">
    <property type="entry name" value="Bacterial adhesins"/>
    <property type="match status" value="1"/>
</dbReference>
<feature type="signal peptide" evidence="5">
    <location>
        <begin position="1"/>
        <end position="25"/>
    </location>
</feature>
<evidence type="ECO:0000313" key="8">
    <source>
        <dbReference type="Proteomes" id="UP000005959"/>
    </source>
</evidence>
<evidence type="ECO:0000256" key="2">
    <source>
        <dbReference type="ARBA" id="ARBA00006671"/>
    </source>
</evidence>
<evidence type="ECO:0000259" key="6">
    <source>
        <dbReference type="Pfam" id="PF00419"/>
    </source>
</evidence>
<evidence type="ECO:0000256" key="3">
    <source>
        <dbReference type="ARBA" id="ARBA00022729"/>
    </source>
</evidence>
<evidence type="ECO:0000256" key="1">
    <source>
        <dbReference type="ARBA" id="ARBA00004561"/>
    </source>
</evidence>
<dbReference type="Proteomes" id="UP000005959">
    <property type="component" value="Unassembled WGS sequence"/>
</dbReference>
<dbReference type="PATRIC" id="fig|1002364.3.peg.3457"/>
<feature type="domain" description="Fimbrial-type adhesion" evidence="6">
    <location>
        <begin position="39"/>
        <end position="188"/>
    </location>
</feature>
<evidence type="ECO:0000256" key="5">
    <source>
        <dbReference type="SAM" id="SignalP"/>
    </source>
</evidence>
<accession>G9YB58</accession>
<dbReference type="Gene3D" id="2.60.40.1090">
    <property type="entry name" value="Fimbrial-type adhesion domain"/>
    <property type="match status" value="1"/>
</dbReference>
<dbReference type="GO" id="GO:0043709">
    <property type="term" value="P:cell adhesion involved in single-species biofilm formation"/>
    <property type="evidence" value="ECO:0007669"/>
    <property type="project" value="TreeGrafter"/>
</dbReference>
<dbReference type="InterPro" id="IPR050263">
    <property type="entry name" value="Bact_Fimbrial_Adh_Pro"/>
</dbReference>
<evidence type="ECO:0000256" key="4">
    <source>
        <dbReference type="ARBA" id="ARBA00023263"/>
    </source>
</evidence>
<feature type="chain" id="PRO_5003529172" evidence="5">
    <location>
        <begin position="26"/>
        <end position="189"/>
    </location>
</feature>
<dbReference type="InterPro" id="IPR008966">
    <property type="entry name" value="Adhesion_dom_sf"/>
</dbReference>
<dbReference type="EMBL" id="AGCI01000092">
    <property type="protein sequence ID" value="EHM39498.1"/>
    <property type="molecule type" value="Genomic_DNA"/>
</dbReference>
<keyword evidence="3 5" id="KW-0732">Signal</keyword>
<organism evidence="7 8">
    <name type="scientific">Hafnia alvei ATCC 51873</name>
    <dbReference type="NCBI Taxonomy" id="1002364"/>
    <lineage>
        <taxon>Bacteria</taxon>
        <taxon>Pseudomonadati</taxon>
        <taxon>Pseudomonadota</taxon>
        <taxon>Gammaproteobacteria</taxon>
        <taxon>Enterobacterales</taxon>
        <taxon>Hafniaceae</taxon>
        <taxon>Hafnia</taxon>
    </lineage>
</organism>
<dbReference type="GO" id="GO:0009289">
    <property type="term" value="C:pilus"/>
    <property type="evidence" value="ECO:0007669"/>
    <property type="project" value="UniProtKB-SubCell"/>
</dbReference>
<dbReference type="PANTHER" id="PTHR33420">
    <property type="entry name" value="FIMBRIAL SUBUNIT ELFA-RELATED"/>
    <property type="match status" value="1"/>
</dbReference>
<protein>
    <submittedName>
        <fullName evidence="7">Fimbrial protein</fullName>
    </submittedName>
</protein>
<dbReference type="AlphaFoldDB" id="G9YB58"/>
<keyword evidence="4" id="KW-0281">Fimbrium</keyword>
<dbReference type="Pfam" id="PF00419">
    <property type="entry name" value="Fimbrial"/>
    <property type="match status" value="1"/>
</dbReference>
<sequence length="189" mass="18916">MSKSVFTVKAVAGLVFLAATGSAFAASGSTAQTVQGGTINFTGSVVDAACAVDVNSESQNISLGQVRLAELDSKGATSAEVPVKIQLDDCDSSVATTASFGFNGQTDENDPTSLNNTSTDAGAAKGVGVQMKDSVSGIVPFDGSFGDGSKLTLIDGTNVASFSAYMIATSDTPTAGAVASAVNFNIKYE</sequence>
<dbReference type="InterPro" id="IPR000259">
    <property type="entry name" value="Adhesion_dom_fimbrial"/>
</dbReference>
<dbReference type="PANTHER" id="PTHR33420:SF12">
    <property type="entry name" value="FIMBRIN-LIKE PROTEIN FIMI-RELATED"/>
    <property type="match status" value="1"/>
</dbReference>
<evidence type="ECO:0000313" key="7">
    <source>
        <dbReference type="EMBL" id="EHM39498.1"/>
    </source>
</evidence>
<dbReference type="InterPro" id="IPR036937">
    <property type="entry name" value="Adhesion_dom_fimbrial_sf"/>
</dbReference>